<dbReference type="GO" id="GO:0016491">
    <property type="term" value="F:oxidoreductase activity"/>
    <property type="evidence" value="ECO:0007669"/>
    <property type="project" value="UniProtKB-KW"/>
</dbReference>
<sequence>MASRPNALQRLVVDSAGLANRVAMRPVGTAGRSYGAWPLDRALRDRVTLVTGASSGIGEATAHAIGAAGGTVALVARSAGKLEEVAATVEASGGRASVHPVDLTDGEAIDALCAQALEQHGHVDILVNNAGRSIRRAVSNSTGRFHDYERTMQLNYFAAVRLTLGLLPAMQERRHGQIVNVSTLGVLTRVPRFSAYVASKAALDAFGDSLQAEVLNDGIRVTTIHMPLVRTPMISPTGAYRGVPAISPDQAAGFVTRAIVERPRRLTPPVGQAMNVADVFVPGVTDWLRHRGFSASQDSRASRGPEDSPA</sequence>
<dbReference type="KEGG" id="parq:DSM112329_01237"/>
<evidence type="ECO:0000259" key="4">
    <source>
        <dbReference type="SMART" id="SM00822"/>
    </source>
</evidence>
<dbReference type="PRINTS" id="PR00081">
    <property type="entry name" value="GDHRDH"/>
</dbReference>
<dbReference type="PANTHER" id="PTHR44196:SF1">
    <property type="entry name" value="DEHYDROGENASE_REDUCTASE SDR FAMILY MEMBER 7B"/>
    <property type="match status" value="1"/>
</dbReference>
<dbReference type="RefSeq" id="WP_354700945.1">
    <property type="nucleotide sequence ID" value="NZ_CP114014.1"/>
</dbReference>
<protein>
    <submittedName>
        <fullName evidence="5">Fatty acyl-CoA reductase</fullName>
        <ecNumber evidence="5">1.2.1.-</ecNumber>
    </submittedName>
</protein>
<dbReference type="EC" id="1.2.1.-" evidence="5"/>
<dbReference type="Pfam" id="PF00106">
    <property type="entry name" value="adh_short"/>
    <property type="match status" value="1"/>
</dbReference>
<evidence type="ECO:0000256" key="2">
    <source>
        <dbReference type="ARBA" id="ARBA00023002"/>
    </source>
</evidence>
<dbReference type="InterPro" id="IPR036291">
    <property type="entry name" value="NAD(P)-bd_dom_sf"/>
</dbReference>
<proteinExistence type="inferred from homology"/>
<comment type="similarity">
    <text evidence="1 3">Belongs to the short-chain dehydrogenases/reductases (SDR) family.</text>
</comment>
<keyword evidence="2 5" id="KW-0560">Oxidoreductase</keyword>
<evidence type="ECO:0000256" key="3">
    <source>
        <dbReference type="RuleBase" id="RU000363"/>
    </source>
</evidence>
<dbReference type="EMBL" id="CP114014">
    <property type="protein sequence ID" value="XAY04404.1"/>
    <property type="molecule type" value="Genomic_DNA"/>
</dbReference>
<dbReference type="GO" id="GO:0016020">
    <property type="term" value="C:membrane"/>
    <property type="evidence" value="ECO:0007669"/>
    <property type="project" value="TreeGrafter"/>
</dbReference>
<dbReference type="PRINTS" id="PR00080">
    <property type="entry name" value="SDRFAMILY"/>
</dbReference>
<dbReference type="SMART" id="SM00822">
    <property type="entry name" value="PKS_KR"/>
    <property type="match status" value="1"/>
</dbReference>
<dbReference type="Gene3D" id="3.40.50.720">
    <property type="entry name" value="NAD(P)-binding Rossmann-like Domain"/>
    <property type="match status" value="1"/>
</dbReference>
<accession>A0AAU7ARY2</accession>
<name>A0AAU7ARY2_9ACTN</name>
<dbReference type="InterPro" id="IPR002347">
    <property type="entry name" value="SDR_fam"/>
</dbReference>
<gene>
    <name evidence="5" type="primary">acr1_1</name>
    <name evidence="5" type="ORF">DSM112329_01237</name>
</gene>
<dbReference type="AlphaFoldDB" id="A0AAU7ARY2"/>
<dbReference type="CDD" id="cd05233">
    <property type="entry name" value="SDR_c"/>
    <property type="match status" value="1"/>
</dbReference>
<dbReference type="InterPro" id="IPR057326">
    <property type="entry name" value="KR_dom"/>
</dbReference>
<organism evidence="5">
    <name type="scientific">Paraconexibacter sp. AEG42_29</name>
    <dbReference type="NCBI Taxonomy" id="2997339"/>
    <lineage>
        <taxon>Bacteria</taxon>
        <taxon>Bacillati</taxon>
        <taxon>Actinomycetota</taxon>
        <taxon>Thermoleophilia</taxon>
        <taxon>Solirubrobacterales</taxon>
        <taxon>Paraconexibacteraceae</taxon>
        <taxon>Paraconexibacter</taxon>
    </lineage>
</organism>
<dbReference type="SUPFAM" id="SSF51735">
    <property type="entry name" value="NAD(P)-binding Rossmann-fold domains"/>
    <property type="match status" value="1"/>
</dbReference>
<evidence type="ECO:0000256" key="1">
    <source>
        <dbReference type="ARBA" id="ARBA00006484"/>
    </source>
</evidence>
<evidence type="ECO:0000313" key="5">
    <source>
        <dbReference type="EMBL" id="XAY04404.1"/>
    </source>
</evidence>
<dbReference type="PANTHER" id="PTHR44196">
    <property type="entry name" value="DEHYDROGENASE/REDUCTASE SDR FAMILY MEMBER 7B"/>
    <property type="match status" value="1"/>
</dbReference>
<feature type="domain" description="Ketoreductase" evidence="4">
    <location>
        <begin position="46"/>
        <end position="230"/>
    </location>
</feature>
<reference evidence="5" key="1">
    <citation type="submission" date="2022-12" db="EMBL/GenBank/DDBJ databases">
        <title>Paraconexibacter alkalitolerans sp. nov. and Baekduia alba sp. nov., isolated from soil and emended description of the genera Paraconexibacter (Chun et al., 2020) and Baekduia (An et al., 2020).</title>
        <authorList>
            <person name="Vieira S."/>
            <person name="Huber K.J."/>
            <person name="Geppert A."/>
            <person name="Wolf J."/>
            <person name="Neumann-Schaal M."/>
            <person name="Muesken M."/>
            <person name="Overmann J."/>
        </authorList>
    </citation>
    <scope>NUCLEOTIDE SEQUENCE</scope>
    <source>
        <strain evidence="5">AEG42_29</strain>
    </source>
</reference>